<dbReference type="InterPro" id="IPR045584">
    <property type="entry name" value="Pilin-like"/>
</dbReference>
<dbReference type="Pfam" id="PF07963">
    <property type="entry name" value="N_methyl"/>
    <property type="match status" value="1"/>
</dbReference>
<dbReference type="InterPro" id="IPR012902">
    <property type="entry name" value="N_methyl_site"/>
</dbReference>
<dbReference type="InterPro" id="IPR000983">
    <property type="entry name" value="Bac_GSPG_pilin"/>
</dbReference>
<evidence type="ECO:0000256" key="1">
    <source>
        <dbReference type="ARBA" id="ARBA00022481"/>
    </source>
</evidence>
<gene>
    <name evidence="3" type="ORF">GH807_12360</name>
</gene>
<accession>A0ABR6WMV7</accession>
<keyword evidence="2" id="KW-0472">Membrane</keyword>
<evidence type="ECO:0000256" key="2">
    <source>
        <dbReference type="SAM" id="Phobius"/>
    </source>
</evidence>
<reference evidence="3 4" key="1">
    <citation type="journal article" date="2020" name="mSystems">
        <title>Defining Genomic and Predicted Metabolic Features of the Acetobacterium Genus.</title>
        <authorList>
            <person name="Ross D.E."/>
            <person name="Marshall C.W."/>
            <person name="Gulliver D."/>
            <person name="May H.D."/>
            <person name="Norman R.S."/>
        </authorList>
    </citation>
    <scope>NUCLEOTIDE SEQUENCE [LARGE SCALE GENOMIC DNA]</scope>
    <source>
        <strain evidence="3 4">DSM 9173</strain>
    </source>
</reference>
<proteinExistence type="predicted"/>
<keyword evidence="2" id="KW-0812">Transmembrane</keyword>
<keyword evidence="1" id="KW-0488">Methylation</keyword>
<evidence type="ECO:0000313" key="3">
    <source>
        <dbReference type="EMBL" id="MBC3797837.1"/>
    </source>
</evidence>
<dbReference type="NCBIfam" id="TIGR02532">
    <property type="entry name" value="IV_pilin_GFxxxE"/>
    <property type="match status" value="1"/>
</dbReference>
<sequence>MKRDVNVFGFTLIEVIVVIAILGALTALALPRFTGVLINSQARTDQANVRIVQSAIELYEAEREVIPSSISSFDELITELNKMGYIKDMAIAPVSKGKKFTYNSTTKTVSITDSVK</sequence>
<keyword evidence="4" id="KW-1185">Reference proteome</keyword>
<comment type="caution">
    <text evidence="3">The sequence shown here is derived from an EMBL/GenBank/DDBJ whole genome shotgun (WGS) entry which is preliminary data.</text>
</comment>
<feature type="transmembrane region" description="Helical" evidence="2">
    <location>
        <begin position="7"/>
        <end position="30"/>
    </location>
</feature>
<dbReference type="SUPFAM" id="SSF54523">
    <property type="entry name" value="Pili subunits"/>
    <property type="match status" value="1"/>
</dbReference>
<organism evidence="3 4">
    <name type="scientific">Acetobacterium tundrae</name>
    <dbReference type="NCBI Taxonomy" id="132932"/>
    <lineage>
        <taxon>Bacteria</taxon>
        <taxon>Bacillati</taxon>
        <taxon>Bacillota</taxon>
        <taxon>Clostridia</taxon>
        <taxon>Eubacteriales</taxon>
        <taxon>Eubacteriaceae</taxon>
        <taxon>Acetobacterium</taxon>
    </lineage>
</organism>
<dbReference type="Proteomes" id="UP000653358">
    <property type="component" value="Unassembled WGS sequence"/>
</dbReference>
<evidence type="ECO:0000313" key="4">
    <source>
        <dbReference type="Proteomes" id="UP000653358"/>
    </source>
</evidence>
<keyword evidence="2" id="KW-1133">Transmembrane helix</keyword>
<name>A0ABR6WMV7_9FIRM</name>
<dbReference type="Gene3D" id="3.30.700.10">
    <property type="entry name" value="Glycoprotein, Type 4 Pilin"/>
    <property type="match status" value="1"/>
</dbReference>
<dbReference type="PRINTS" id="PR00813">
    <property type="entry name" value="BCTERIALGSPG"/>
</dbReference>
<protein>
    <submittedName>
        <fullName evidence="3">Prepilin-type N-terminal cleavage/methylation domain-containing protein</fullName>
    </submittedName>
</protein>
<dbReference type="EMBL" id="WJBB01000016">
    <property type="protein sequence ID" value="MBC3797837.1"/>
    <property type="molecule type" value="Genomic_DNA"/>
</dbReference>